<name>A0ABQ1NQL0_9BACI</name>
<comment type="function">
    <text evidence="5">May act as an export chaperone for the filament capping protein FliD.</text>
</comment>
<comment type="subcellular location">
    <subcellularLocation>
        <location evidence="1">Cytoplasm</location>
        <location evidence="1">Cytosol</location>
    </subcellularLocation>
</comment>
<evidence type="ECO:0000256" key="6">
    <source>
        <dbReference type="ARBA" id="ARBA00093785"/>
    </source>
</evidence>
<feature type="region of interest" description="Disordered" evidence="8">
    <location>
        <begin position="87"/>
        <end position="117"/>
    </location>
</feature>
<keyword evidence="4" id="KW-0143">Chaperone</keyword>
<comment type="similarity">
    <text evidence="6">Belongs to the bacillales FliT family.</text>
</comment>
<evidence type="ECO:0000256" key="3">
    <source>
        <dbReference type="ARBA" id="ARBA00022795"/>
    </source>
</evidence>
<dbReference type="InterPro" id="IPR008622">
    <property type="entry name" value="FliT"/>
</dbReference>
<proteinExistence type="inferred from homology"/>
<dbReference type="RefSeq" id="WP_062441394.1">
    <property type="nucleotide sequence ID" value="NZ_BMCJ01000002.1"/>
</dbReference>
<keyword evidence="2" id="KW-0963">Cytoplasm</keyword>
<comment type="caution">
    <text evidence="9">The sequence shown here is derived from an EMBL/GenBank/DDBJ whole genome shotgun (WGS) entry which is preliminary data.</text>
</comment>
<gene>
    <name evidence="9" type="ORF">GCM10007216_11910</name>
</gene>
<evidence type="ECO:0000256" key="7">
    <source>
        <dbReference type="ARBA" id="ARBA00093797"/>
    </source>
</evidence>
<evidence type="ECO:0000256" key="2">
    <source>
        <dbReference type="ARBA" id="ARBA00022490"/>
    </source>
</evidence>
<sequence length="117" mass="14007">MEPLPEFHKLTVQLDELLQAEISSNGRHQQIREINQLIDQRGYIIHLLDKPVEKEEKVMMEEVLTREIRIQEHLEKSFEQLKQEIRMNKKHQTSARKYSNPYDNVSSHDGIFLDQKK</sequence>
<organism evidence="9 10">
    <name type="scientific">Thalassobacillus devorans</name>
    <dbReference type="NCBI Taxonomy" id="279813"/>
    <lineage>
        <taxon>Bacteria</taxon>
        <taxon>Bacillati</taxon>
        <taxon>Bacillota</taxon>
        <taxon>Bacilli</taxon>
        <taxon>Bacillales</taxon>
        <taxon>Bacillaceae</taxon>
        <taxon>Thalassobacillus</taxon>
    </lineage>
</organism>
<evidence type="ECO:0000256" key="4">
    <source>
        <dbReference type="ARBA" id="ARBA00023186"/>
    </source>
</evidence>
<accession>A0ABQ1NQL0</accession>
<reference evidence="10" key="1">
    <citation type="journal article" date="2019" name="Int. J. Syst. Evol. Microbiol.">
        <title>The Global Catalogue of Microorganisms (GCM) 10K type strain sequencing project: providing services to taxonomists for standard genome sequencing and annotation.</title>
        <authorList>
            <consortium name="The Broad Institute Genomics Platform"/>
            <consortium name="The Broad Institute Genome Sequencing Center for Infectious Disease"/>
            <person name="Wu L."/>
            <person name="Ma J."/>
        </authorList>
    </citation>
    <scope>NUCLEOTIDE SEQUENCE [LARGE SCALE GENOMIC DNA]</scope>
    <source>
        <strain evidence="10">CCM 7282</strain>
    </source>
</reference>
<keyword evidence="10" id="KW-1185">Reference proteome</keyword>
<evidence type="ECO:0000256" key="1">
    <source>
        <dbReference type="ARBA" id="ARBA00004514"/>
    </source>
</evidence>
<protein>
    <recommendedName>
        <fullName evidence="7">Flagellar protein FliT</fullName>
    </recommendedName>
</protein>
<keyword evidence="3" id="KW-1005">Bacterial flagellum biogenesis</keyword>
<evidence type="ECO:0000313" key="10">
    <source>
        <dbReference type="Proteomes" id="UP000619534"/>
    </source>
</evidence>
<evidence type="ECO:0000313" key="9">
    <source>
        <dbReference type="EMBL" id="GGC82973.1"/>
    </source>
</evidence>
<dbReference type="Proteomes" id="UP000619534">
    <property type="component" value="Unassembled WGS sequence"/>
</dbReference>
<evidence type="ECO:0000256" key="5">
    <source>
        <dbReference type="ARBA" id="ARBA00093765"/>
    </source>
</evidence>
<evidence type="ECO:0000256" key="8">
    <source>
        <dbReference type="SAM" id="MobiDB-lite"/>
    </source>
</evidence>
<dbReference type="Pfam" id="PF05400">
    <property type="entry name" value="FliT"/>
    <property type="match status" value="1"/>
</dbReference>
<feature type="compositionally biased region" description="Polar residues" evidence="8">
    <location>
        <begin position="95"/>
        <end position="107"/>
    </location>
</feature>
<dbReference type="EMBL" id="BMCJ01000002">
    <property type="protein sequence ID" value="GGC82973.1"/>
    <property type="molecule type" value="Genomic_DNA"/>
</dbReference>